<name>A0ABS5TWG9_9CELL</name>
<evidence type="ECO:0000256" key="7">
    <source>
        <dbReference type="ARBA" id="ARBA00023136"/>
    </source>
</evidence>
<dbReference type="PRINTS" id="PR01806">
    <property type="entry name" value="VIRFACTRMVIN"/>
</dbReference>
<dbReference type="Proteomes" id="UP000722125">
    <property type="component" value="Unassembled WGS sequence"/>
</dbReference>
<evidence type="ECO:0000256" key="9">
    <source>
        <dbReference type="SAM" id="Phobius"/>
    </source>
</evidence>
<feature type="compositionally biased region" description="Pro residues" evidence="8">
    <location>
        <begin position="659"/>
        <end position="672"/>
    </location>
</feature>
<feature type="compositionally biased region" description="Basic and acidic residues" evidence="8">
    <location>
        <begin position="673"/>
        <end position="695"/>
    </location>
</feature>
<evidence type="ECO:0000256" key="4">
    <source>
        <dbReference type="ARBA" id="ARBA00022960"/>
    </source>
</evidence>
<feature type="transmembrane region" description="Helical" evidence="9">
    <location>
        <begin position="405"/>
        <end position="427"/>
    </location>
</feature>
<feature type="transmembrane region" description="Helical" evidence="9">
    <location>
        <begin position="154"/>
        <end position="176"/>
    </location>
</feature>
<keyword evidence="7 9" id="KW-0472">Membrane</keyword>
<proteinExistence type="predicted"/>
<dbReference type="CDD" id="cd13123">
    <property type="entry name" value="MATE_MurJ_like"/>
    <property type="match status" value="1"/>
</dbReference>
<feature type="transmembrane region" description="Helical" evidence="9">
    <location>
        <begin position="475"/>
        <end position="492"/>
    </location>
</feature>
<evidence type="ECO:0000313" key="10">
    <source>
        <dbReference type="EMBL" id="MBT0993503.1"/>
    </source>
</evidence>
<feature type="compositionally biased region" description="Low complexity" evidence="8">
    <location>
        <begin position="634"/>
        <end position="643"/>
    </location>
</feature>
<evidence type="ECO:0000256" key="5">
    <source>
        <dbReference type="ARBA" id="ARBA00022984"/>
    </source>
</evidence>
<dbReference type="Pfam" id="PF03023">
    <property type="entry name" value="MurJ"/>
    <property type="match status" value="1"/>
</dbReference>
<protein>
    <submittedName>
        <fullName evidence="10">Murein biosynthesis integral membrane protein MurJ</fullName>
    </submittedName>
</protein>
<feature type="transmembrane region" description="Helical" evidence="9">
    <location>
        <begin position="83"/>
        <end position="104"/>
    </location>
</feature>
<reference evidence="10 11" key="1">
    <citation type="submission" date="2021-05" db="EMBL/GenBank/DDBJ databases">
        <title>Description of Cellulomonas sp. DKR-3 sp. nov.</title>
        <authorList>
            <person name="Dahal R.H."/>
            <person name="Chaudhary D.K."/>
        </authorList>
    </citation>
    <scope>NUCLEOTIDE SEQUENCE [LARGE SCALE GENOMIC DNA]</scope>
    <source>
        <strain evidence="10 11">DKR-3</strain>
    </source>
</reference>
<dbReference type="PANTHER" id="PTHR47019:SF1">
    <property type="entry name" value="LIPID II FLIPPASE MURJ"/>
    <property type="match status" value="1"/>
</dbReference>
<evidence type="ECO:0000256" key="1">
    <source>
        <dbReference type="ARBA" id="ARBA00004651"/>
    </source>
</evidence>
<dbReference type="InterPro" id="IPR004268">
    <property type="entry name" value="MurJ"/>
</dbReference>
<sequence>MRRGAALMASGTAVSRLLGLLRSVVLIAAIGATGQAADAFAVANKLPNVLYMLLVGGVLNAVLVPQVVRAYKRHAGQEYVDRLLTFGFAVLAALSLVMTIAAPLLVSLYAKPGNQVQHDLAVTFAYWCVPQIFFYGAYALLGQVLNARHSFGPYMWAPVVNNVVSIAGFGIFLVAFGSVPGSGLTRAAQWGGGQVALLAGSATLGVVLQAVVLIPALRRAGVHYRPRWGLRGSGLGRAGTVATWTLVGLAIGQLGYVVVSRVASAAPGAAKTAALAAGEPFRAVAGNAAYDAAFLVFMLPHSLVTVSLATALFTRLSEQAHEGDTDGVRSTFSSGVRVVGVFTLLAAAVIAVLAEPVTRIVMPTERPATVHAVSAVVVAMILGLPAFGAWSMAQRLYYAYEDTRGMVPVQGAMAAVVVLGALVSQAVLEPSRWVVGIGAAMSISYVVGAVVSLWHLRRRLGSVDGGRILRMHLRGAIAALVAAGAGVLLLRLVEGALGGSFPGAVTECVLVGAVMVVVYAVVLRLLRVRELEDLLRPVLARAGRLGPLGRLVAPRRAGAAPAEATVPRGPSFPTYDEDPPPASAPPTPTGAGPREPRSHRSRPHYPVGDPRHRPPPPTRFLAEEPAEPPERPAPRGGRSATSGTRGGTPPGTPTGAAPGTPPRPAPGGPPRTAPDEASGRDVDEGGPDDEHGTPV</sequence>
<evidence type="ECO:0000256" key="8">
    <source>
        <dbReference type="SAM" id="MobiDB-lite"/>
    </source>
</evidence>
<keyword evidence="3 9" id="KW-0812">Transmembrane</keyword>
<dbReference type="NCBIfam" id="TIGR01695">
    <property type="entry name" value="murJ_mviN"/>
    <property type="match status" value="1"/>
</dbReference>
<dbReference type="PANTHER" id="PTHR47019">
    <property type="entry name" value="LIPID II FLIPPASE MURJ"/>
    <property type="match status" value="1"/>
</dbReference>
<keyword evidence="5" id="KW-0573">Peptidoglycan synthesis</keyword>
<evidence type="ECO:0000256" key="3">
    <source>
        <dbReference type="ARBA" id="ARBA00022692"/>
    </source>
</evidence>
<dbReference type="EMBL" id="JAHBOH010000001">
    <property type="protein sequence ID" value="MBT0993503.1"/>
    <property type="molecule type" value="Genomic_DNA"/>
</dbReference>
<feature type="transmembrane region" description="Helical" evidence="9">
    <location>
        <begin position="49"/>
        <end position="71"/>
    </location>
</feature>
<feature type="region of interest" description="Disordered" evidence="8">
    <location>
        <begin position="556"/>
        <end position="695"/>
    </location>
</feature>
<feature type="transmembrane region" description="Helical" evidence="9">
    <location>
        <begin position="373"/>
        <end position="393"/>
    </location>
</feature>
<feature type="transmembrane region" description="Helical" evidence="9">
    <location>
        <begin position="504"/>
        <end position="526"/>
    </location>
</feature>
<feature type="compositionally biased region" description="Low complexity" evidence="8">
    <location>
        <begin position="556"/>
        <end position="568"/>
    </location>
</feature>
<accession>A0ABS5TWG9</accession>
<feature type="transmembrane region" description="Helical" evidence="9">
    <location>
        <begin position="334"/>
        <end position="353"/>
    </location>
</feature>
<organism evidence="10 11">
    <name type="scientific">Cellulomonas fulva</name>
    <dbReference type="NCBI Taxonomy" id="2835530"/>
    <lineage>
        <taxon>Bacteria</taxon>
        <taxon>Bacillati</taxon>
        <taxon>Actinomycetota</taxon>
        <taxon>Actinomycetes</taxon>
        <taxon>Micrococcales</taxon>
        <taxon>Cellulomonadaceae</taxon>
        <taxon>Cellulomonas</taxon>
    </lineage>
</organism>
<dbReference type="InterPro" id="IPR051050">
    <property type="entry name" value="Lipid_II_flippase_MurJ/MviN"/>
</dbReference>
<evidence type="ECO:0000256" key="2">
    <source>
        <dbReference type="ARBA" id="ARBA00022475"/>
    </source>
</evidence>
<comment type="caution">
    <text evidence="10">The sequence shown here is derived from an EMBL/GenBank/DDBJ whole genome shotgun (WGS) entry which is preliminary data.</text>
</comment>
<keyword evidence="2" id="KW-1003">Cell membrane</keyword>
<feature type="transmembrane region" description="Helical" evidence="9">
    <location>
        <begin position="124"/>
        <end position="142"/>
    </location>
</feature>
<keyword evidence="4" id="KW-0133">Cell shape</keyword>
<keyword evidence="11" id="KW-1185">Reference proteome</keyword>
<comment type="subcellular location">
    <subcellularLocation>
        <location evidence="1">Cell membrane</location>
        <topology evidence="1">Multi-pass membrane protein</topology>
    </subcellularLocation>
</comment>
<feature type="transmembrane region" description="Helical" evidence="9">
    <location>
        <begin position="433"/>
        <end position="454"/>
    </location>
</feature>
<evidence type="ECO:0000313" key="11">
    <source>
        <dbReference type="Proteomes" id="UP000722125"/>
    </source>
</evidence>
<feature type="transmembrane region" description="Helical" evidence="9">
    <location>
        <begin position="292"/>
        <end position="313"/>
    </location>
</feature>
<feature type="transmembrane region" description="Helical" evidence="9">
    <location>
        <begin position="238"/>
        <end position="259"/>
    </location>
</feature>
<feature type="transmembrane region" description="Helical" evidence="9">
    <location>
        <begin position="196"/>
        <end position="217"/>
    </location>
</feature>
<keyword evidence="6 9" id="KW-1133">Transmembrane helix</keyword>
<evidence type="ECO:0000256" key="6">
    <source>
        <dbReference type="ARBA" id="ARBA00022989"/>
    </source>
</evidence>
<gene>
    <name evidence="10" type="primary">murJ</name>
    <name evidence="10" type="ORF">KIN34_04290</name>
</gene>